<keyword evidence="2" id="KW-1185">Reference proteome</keyword>
<protein>
    <submittedName>
        <fullName evidence="1">Uncharacterized protein</fullName>
    </submittedName>
</protein>
<dbReference type="Proteomes" id="UP001430149">
    <property type="component" value="Unassembled WGS sequence"/>
</dbReference>
<gene>
    <name evidence="1" type="ORF">ISP19_04080</name>
</gene>
<evidence type="ECO:0000313" key="1">
    <source>
        <dbReference type="EMBL" id="MBM7124546.1"/>
    </source>
</evidence>
<organism evidence="1 2">
    <name type="scientific">Dyella flava</name>
    <dbReference type="NCBI Taxonomy" id="1920170"/>
    <lineage>
        <taxon>Bacteria</taxon>
        <taxon>Pseudomonadati</taxon>
        <taxon>Pseudomonadota</taxon>
        <taxon>Gammaproteobacteria</taxon>
        <taxon>Lysobacterales</taxon>
        <taxon>Rhodanobacteraceae</taxon>
        <taxon>Dyella</taxon>
    </lineage>
</organism>
<comment type="caution">
    <text evidence="1">The sequence shown here is derived from an EMBL/GenBank/DDBJ whole genome shotgun (WGS) entry which is preliminary data.</text>
</comment>
<accession>A0ABS2K082</accession>
<evidence type="ECO:0000313" key="2">
    <source>
        <dbReference type="Proteomes" id="UP001430149"/>
    </source>
</evidence>
<reference evidence="1" key="1">
    <citation type="submission" date="2020-10" db="EMBL/GenBank/DDBJ databases">
        <title>Phylogeny of dyella-like bacteria.</title>
        <authorList>
            <person name="Fu J."/>
        </authorList>
    </citation>
    <scope>NUCLEOTIDE SEQUENCE</scope>
    <source>
        <strain evidence="1">DHOC52</strain>
    </source>
</reference>
<dbReference type="RefSeq" id="WP_379946371.1">
    <property type="nucleotide sequence ID" value="NZ_JBHLYN010000019.1"/>
</dbReference>
<dbReference type="EMBL" id="JADIKE010000027">
    <property type="protein sequence ID" value="MBM7124546.1"/>
    <property type="molecule type" value="Genomic_DNA"/>
</dbReference>
<proteinExistence type="predicted"/>
<name>A0ABS2K082_9GAMM</name>
<sequence>MNATQADINALLDAAAALQTALGNLADNGKTTQDDAGDIQQEQGRIAMLVERIGDYSANEFNQKTVQDATKSVKTAITVVAPAGGGVPTMAAIENACAAAEKALWNSIPAIANYGPPTQG</sequence>